<evidence type="ECO:0000313" key="2">
    <source>
        <dbReference type="Proteomes" id="UP000470022"/>
    </source>
</evidence>
<sequence length="74" mass="8972">MRIEWKSRECEMKYLDQIWKDWAARIITEKLILEKYIRTEKGAQEAVEWLAVMFAFCAIDGLWAMYNLWHMLGV</sequence>
<dbReference type="EMBL" id="CP127523">
    <property type="protein sequence ID" value="XRI69668.1"/>
    <property type="molecule type" value="Genomic_DNA"/>
</dbReference>
<accession>A0ACD5H7X8</accession>
<organism evidence="1 2">
    <name type="scientific">Acidithiobacillus ferrianus</name>
    <dbReference type="NCBI Taxonomy" id="2678518"/>
    <lineage>
        <taxon>Bacteria</taxon>
        <taxon>Pseudomonadati</taxon>
        <taxon>Pseudomonadota</taxon>
        <taxon>Acidithiobacillia</taxon>
        <taxon>Acidithiobacillales</taxon>
        <taxon>Acidithiobacillaceae</taxon>
        <taxon>Acidithiobacillus</taxon>
    </lineage>
</organism>
<proteinExistence type="predicted"/>
<name>A0ACD5H7X8_9PROT</name>
<keyword evidence="2" id="KW-1185">Reference proteome</keyword>
<dbReference type="Proteomes" id="UP000470022">
    <property type="component" value="Chromosome"/>
</dbReference>
<protein>
    <submittedName>
        <fullName evidence="1">Uncharacterized protein</fullName>
    </submittedName>
</protein>
<evidence type="ECO:0000313" key="1">
    <source>
        <dbReference type="EMBL" id="XRI69668.1"/>
    </source>
</evidence>
<gene>
    <name evidence="1" type="ORF">GL267_002990</name>
</gene>
<reference evidence="1" key="1">
    <citation type="submission" date="2023-06" db="EMBL/GenBank/DDBJ databases">
        <title>Complete and circular genome of Acidithiobacillus ferrianus DSM 107098.</title>
        <authorList>
            <person name="Norris P.R."/>
            <person name="Falagan C."/>
            <person name="Moya-Beltran A."/>
            <person name="Castro M."/>
            <person name="Quatrini R."/>
            <person name="Johnson D.B."/>
        </authorList>
    </citation>
    <scope>NUCLEOTIDE SEQUENCE</scope>
    <source>
        <strain evidence="1">MG</strain>
    </source>
</reference>